<name>A0A1G8GJC1_9CLOT</name>
<evidence type="ECO:0000256" key="1">
    <source>
        <dbReference type="ARBA" id="ARBA00006964"/>
    </source>
</evidence>
<dbReference type="PANTHER" id="PTHR13799:SF14">
    <property type="entry name" value="GTP CYCLOHYDROLASE 1 TYPE 2 HOMOLOG"/>
    <property type="match status" value="1"/>
</dbReference>
<dbReference type="PANTHER" id="PTHR13799">
    <property type="entry name" value="NGG1 INTERACTING FACTOR 3"/>
    <property type="match status" value="1"/>
</dbReference>
<reference evidence="5 6" key="1">
    <citation type="submission" date="2016-10" db="EMBL/GenBank/DDBJ databases">
        <authorList>
            <person name="de Groot N.N."/>
        </authorList>
    </citation>
    <scope>NUCLEOTIDE SEQUENCE [LARGE SCALE GENOMIC DNA]</scope>
    <source>
        <strain evidence="5 6">CGMCC 1.5058</strain>
    </source>
</reference>
<dbReference type="InterPro" id="IPR036069">
    <property type="entry name" value="DUF34/NIF3_sf"/>
</dbReference>
<organism evidence="5 6">
    <name type="scientific">Proteiniclasticum ruminis</name>
    <dbReference type="NCBI Taxonomy" id="398199"/>
    <lineage>
        <taxon>Bacteria</taxon>
        <taxon>Bacillati</taxon>
        <taxon>Bacillota</taxon>
        <taxon>Clostridia</taxon>
        <taxon>Eubacteriales</taxon>
        <taxon>Clostridiaceae</taxon>
        <taxon>Proteiniclasticum</taxon>
    </lineage>
</organism>
<feature type="binding site" evidence="4">
    <location>
        <position position="105"/>
    </location>
    <ligand>
        <name>a divalent metal cation</name>
        <dbReference type="ChEBI" id="CHEBI:60240"/>
        <label>1</label>
    </ligand>
</feature>
<sequence length="266" mass="30520">MSTYVKDFMKLVESHAPVSYKEDYDNVGLMVGDDKAELKGILFSMDTTLDVIQEAKERGANLIVSHHPMLFIKPTTVTNKTLQGRKIIELIKNDISVYAAHTNLDSVKDGMNDTIVRMFDFIDYDIIEQCPFDFDSGIGRIVYLRRPVKLIDFIEKTKKVLEVQNLRYVGNPGQTIRRVAIINGSGQGYIRQALREGADCILTGDTTYHHVQELEEQGIAVVDPGHFFSEKKVFFKIMEKMMKEFSAVHDVPYFFSEREEDPYKFI</sequence>
<dbReference type="EMBL" id="FNDZ01000001">
    <property type="protein sequence ID" value="SDH94410.1"/>
    <property type="molecule type" value="Genomic_DNA"/>
</dbReference>
<dbReference type="GO" id="GO:0046872">
    <property type="term" value="F:metal ion binding"/>
    <property type="evidence" value="ECO:0007669"/>
    <property type="project" value="UniProtKB-KW"/>
</dbReference>
<proteinExistence type="inferred from homology"/>
<keyword evidence="3 4" id="KW-0479">Metal-binding</keyword>
<comment type="similarity">
    <text evidence="1">Belongs to the GTP cyclohydrolase I type 2/NIF3 family.</text>
</comment>
<protein>
    <recommendedName>
        <fullName evidence="2">GTP cyclohydrolase 1 type 2 homolog</fullName>
    </recommendedName>
</protein>
<dbReference type="Pfam" id="PF01784">
    <property type="entry name" value="DUF34_NIF3"/>
    <property type="match status" value="1"/>
</dbReference>
<accession>A0A1G8GJC1</accession>
<gene>
    <name evidence="5" type="ORF">SAMN05421804_101285</name>
</gene>
<feature type="binding site" evidence="4">
    <location>
        <position position="67"/>
    </location>
    <ligand>
        <name>a divalent metal cation</name>
        <dbReference type="ChEBI" id="CHEBI:60240"/>
        <label>1</label>
    </ligand>
</feature>
<evidence type="ECO:0000256" key="2">
    <source>
        <dbReference type="ARBA" id="ARBA00022112"/>
    </source>
</evidence>
<dbReference type="RefSeq" id="WP_031573132.1">
    <property type="nucleotide sequence ID" value="NZ_FNDZ01000001.1"/>
</dbReference>
<feature type="binding site" evidence="4">
    <location>
        <position position="66"/>
    </location>
    <ligand>
        <name>a divalent metal cation</name>
        <dbReference type="ChEBI" id="CHEBI:60240"/>
        <label>1</label>
    </ligand>
</feature>
<evidence type="ECO:0000313" key="6">
    <source>
        <dbReference type="Proteomes" id="UP000183255"/>
    </source>
</evidence>
<dbReference type="Proteomes" id="UP000183255">
    <property type="component" value="Unassembled WGS sequence"/>
</dbReference>
<evidence type="ECO:0000313" key="5">
    <source>
        <dbReference type="EMBL" id="SDH94410.1"/>
    </source>
</evidence>
<feature type="binding site" evidence="4">
    <location>
        <position position="226"/>
    </location>
    <ligand>
        <name>a divalent metal cation</name>
        <dbReference type="ChEBI" id="CHEBI:60240"/>
        <label>1</label>
    </ligand>
</feature>
<dbReference type="FunFam" id="3.40.1390.30:FF:000001">
    <property type="entry name" value="GTP cyclohydrolase 1 type 2"/>
    <property type="match status" value="1"/>
</dbReference>
<dbReference type="AlphaFoldDB" id="A0A1G8GJC1"/>
<evidence type="ECO:0000256" key="4">
    <source>
        <dbReference type="PIRSR" id="PIRSR602678-1"/>
    </source>
</evidence>
<dbReference type="InterPro" id="IPR002678">
    <property type="entry name" value="DUF34/NIF3"/>
</dbReference>
<feature type="binding site" evidence="4">
    <location>
        <position position="230"/>
    </location>
    <ligand>
        <name>a divalent metal cation</name>
        <dbReference type="ChEBI" id="CHEBI:60240"/>
        <label>1</label>
    </ligand>
</feature>
<dbReference type="SUPFAM" id="SSF102705">
    <property type="entry name" value="NIF3 (NGG1p interacting factor 3)-like"/>
    <property type="match status" value="1"/>
</dbReference>
<dbReference type="NCBIfam" id="TIGR00486">
    <property type="entry name" value="YbgI_SA1388"/>
    <property type="match status" value="1"/>
</dbReference>
<dbReference type="GO" id="GO:0005737">
    <property type="term" value="C:cytoplasm"/>
    <property type="evidence" value="ECO:0007669"/>
    <property type="project" value="TreeGrafter"/>
</dbReference>
<dbReference type="Gene3D" id="3.40.1390.30">
    <property type="entry name" value="NIF3 (NGG1p interacting factor 3)-like"/>
    <property type="match status" value="2"/>
</dbReference>
<evidence type="ECO:0000256" key="3">
    <source>
        <dbReference type="ARBA" id="ARBA00022723"/>
    </source>
</evidence>